<dbReference type="PANTHER" id="PTHR45868:SF99">
    <property type="entry name" value="HEAVY METAL TRANSPORT_DETOXIFICATION SUPERFAMILY PROTEIN"/>
    <property type="match status" value="1"/>
</dbReference>
<dbReference type="GO" id="GO:0046872">
    <property type="term" value="F:metal ion binding"/>
    <property type="evidence" value="ECO:0007669"/>
    <property type="project" value="UniProtKB-KW"/>
</dbReference>
<dbReference type="AlphaFoldDB" id="A0A8J5Z9R5"/>
<name>A0A8J5Z9R5_9ROSI</name>
<keyword evidence="1" id="KW-0479">Metal-binding</keyword>
<dbReference type="OrthoDB" id="955682at2759"/>
<evidence type="ECO:0000313" key="2">
    <source>
        <dbReference type="EMBL" id="KAG8502811.1"/>
    </source>
</evidence>
<dbReference type="EMBL" id="JAHUZN010000001">
    <property type="protein sequence ID" value="KAG8502811.1"/>
    <property type="molecule type" value="Genomic_DNA"/>
</dbReference>
<evidence type="ECO:0000256" key="1">
    <source>
        <dbReference type="ARBA" id="ARBA00022723"/>
    </source>
</evidence>
<dbReference type="Proteomes" id="UP000701853">
    <property type="component" value="Chromosome 1"/>
</dbReference>
<keyword evidence="3" id="KW-1185">Reference proteome</keyword>
<evidence type="ECO:0008006" key="4">
    <source>
        <dbReference type="Google" id="ProtNLM"/>
    </source>
</evidence>
<proteinExistence type="predicted"/>
<reference evidence="2 3" key="1">
    <citation type="journal article" date="2021" name="bioRxiv">
        <title>The Gossypium anomalum genome as a resource for cotton improvement and evolutionary analysis of hybrid incompatibility.</title>
        <authorList>
            <person name="Grover C.E."/>
            <person name="Yuan D."/>
            <person name="Arick M.A."/>
            <person name="Miller E.R."/>
            <person name="Hu G."/>
            <person name="Peterson D.G."/>
            <person name="Wendel J.F."/>
            <person name="Udall J.A."/>
        </authorList>
    </citation>
    <scope>NUCLEOTIDE SEQUENCE [LARGE SCALE GENOMIC DNA]</scope>
    <source>
        <strain evidence="2">JFW-Udall</strain>
        <tissue evidence="2">Leaf</tissue>
    </source>
</reference>
<accession>A0A8J5Z9R5</accession>
<gene>
    <name evidence="2" type="ORF">CXB51_000587</name>
</gene>
<organism evidence="2 3">
    <name type="scientific">Gossypium anomalum</name>
    <dbReference type="NCBI Taxonomy" id="47600"/>
    <lineage>
        <taxon>Eukaryota</taxon>
        <taxon>Viridiplantae</taxon>
        <taxon>Streptophyta</taxon>
        <taxon>Embryophyta</taxon>
        <taxon>Tracheophyta</taxon>
        <taxon>Spermatophyta</taxon>
        <taxon>Magnoliopsida</taxon>
        <taxon>eudicotyledons</taxon>
        <taxon>Gunneridae</taxon>
        <taxon>Pentapetalae</taxon>
        <taxon>rosids</taxon>
        <taxon>malvids</taxon>
        <taxon>Malvales</taxon>
        <taxon>Malvaceae</taxon>
        <taxon>Malvoideae</taxon>
        <taxon>Gossypium</taxon>
    </lineage>
</organism>
<protein>
    <recommendedName>
        <fullName evidence="4">HMA domain-containing protein</fullName>
    </recommendedName>
</protein>
<comment type="caution">
    <text evidence="2">The sequence shown here is derived from an EMBL/GenBank/DDBJ whole genome shotgun (WGS) entry which is preliminary data.</text>
</comment>
<evidence type="ECO:0000313" key="3">
    <source>
        <dbReference type="Proteomes" id="UP000701853"/>
    </source>
</evidence>
<dbReference type="PANTHER" id="PTHR45868">
    <property type="entry name" value="HEAVY METAL-ASSOCIATED ISOPRENYLATED PLANT PROTEIN 33-RELATED"/>
    <property type="match status" value="1"/>
</dbReference>
<sequence length="500" mass="57817">MTKLFKSIQDVSYSIDTQTKFAYVSGEIDKELLLKLLAKAKTHAFTHHINYGINLPKHTSEPTMTCVLLVDTDIPGWHKTIRLLFKPMQGVTFTINAFTRQAYISGKISPMLQLKLLAKAEANGARLCWIYYGCEHDPCKQSVAKDETGSNLALSSKPKNSFCCLIIEVFLPFLMEENINSVISFLAKRRTFSVMDYPTEDMNCVLRVDTRFLGWRVMLVRVLDSIDGITYKIDGEKGIVQITGRINPRQLMKTLAEVGLHADFSRVRSQFGETNIPSRHCYDYRYYGGYGYNPYVNPEYYYGYPPLQQRNWHPIYENYPHYLHYNQNQPVYDPQAEYFPQPPPQPDGFRNGDPEWCTIIFTNQCKISSYISKEFVSCLLVKLVQYLKHLIKSTNTTWESNYRCLIRARTPDRSINQPMLSSREKPAFISMIVQMHRFRMVSVWMKFRGRPFSSFLTYLKPTNRLSCFLSTLNSSIHEARTSPSPCGTVQKVSYLPCSKN</sequence>